<proteinExistence type="predicted"/>
<dbReference type="SUPFAM" id="SSF54495">
    <property type="entry name" value="UBC-like"/>
    <property type="match status" value="1"/>
</dbReference>
<evidence type="ECO:0000256" key="2">
    <source>
        <dbReference type="SAM" id="MobiDB-lite"/>
    </source>
</evidence>
<dbReference type="Pfam" id="PF00179">
    <property type="entry name" value="UQ_con"/>
    <property type="match status" value="1"/>
</dbReference>
<sequence>MSAAGSTRRVQKVLQMTIETQLTSQELKELTDQPLEGVDVQVDGDNLLHWKVKLDGPEGSPYVGGKFTVDVVFGTDFPFKAPTLTGSICMGVIKADGWKPSTKMANGELLRPRRRANASSPLGPRPPPEPEPGRPARYVYLPDRPPRVRQEGAGYAK</sequence>
<dbReference type="InterPro" id="IPR050113">
    <property type="entry name" value="Ub_conjugating_enzyme"/>
</dbReference>
<feature type="region of interest" description="Disordered" evidence="2">
    <location>
        <begin position="100"/>
        <end position="157"/>
    </location>
</feature>
<dbReference type="SMART" id="SM00212">
    <property type="entry name" value="UBCc"/>
    <property type="match status" value="1"/>
</dbReference>
<reference evidence="4 5" key="1">
    <citation type="journal article" date="2012" name="Eukaryot. Cell">
        <title>Draft genome sequence of CBS 2479, the standard type strain of Trichosporon asahii.</title>
        <authorList>
            <person name="Yang R.Y."/>
            <person name="Li H.T."/>
            <person name="Zhu H."/>
            <person name="Zhou G.P."/>
            <person name="Wang M."/>
            <person name="Wang L."/>
        </authorList>
    </citation>
    <scope>NUCLEOTIDE SEQUENCE [LARGE SCALE GENOMIC DNA]</scope>
    <source>
        <strain evidence="5">ATCC 90039 / CBS 2479 / JCM 2466 / KCTC 7840 / NCYC 2677 / UAMH 7654</strain>
    </source>
</reference>
<dbReference type="PANTHER" id="PTHR24067">
    <property type="entry name" value="UBIQUITIN-CONJUGATING ENZYME E2"/>
    <property type="match status" value="1"/>
</dbReference>
<dbReference type="GeneID" id="25985727"/>
<dbReference type="KEGG" id="tasa:A1Q1_02213"/>
<feature type="domain" description="UBC core" evidence="3">
    <location>
        <begin position="18"/>
        <end position="85"/>
    </location>
</feature>
<keyword evidence="1" id="KW-0833">Ubl conjugation pathway</keyword>
<evidence type="ECO:0000256" key="1">
    <source>
        <dbReference type="ARBA" id="ARBA00022786"/>
    </source>
</evidence>
<dbReference type="RefSeq" id="XP_014180633.1">
    <property type="nucleotide sequence ID" value="XM_014325158.1"/>
</dbReference>
<dbReference type="InterPro" id="IPR016135">
    <property type="entry name" value="UBQ-conjugating_enzyme/RWD"/>
</dbReference>
<accession>J5QRX9</accession>
<protein>
    <submittedName>
        <fullName evidence="4">UBCc</fullName>
    </submittedName>
</protein>
<dbReference type="AlphaFoldDB" id="J5QRX9"/>
<dbReference type="InterPro" id="IPR000608">
    <property type="entry name" value="UBC"/>
</dbReference>
<dbReference type="OrthoDB" id="9978460at2759"/>
<comment type="caution">
    <text evidence="4">The sequence shown here is derived from an EMBL/GenBank/DDBJ whole genome shotgun (WGS) entry which is preliminary data.</text>
</comment>
<evidence type="ECO:0000313" key="5">
    <source>
        <dbReference type="Proteomes" id="UP000002748"/>
    </source>
</evidence>
<dbReference type="VEuPathDB" id="FungiDB:A1Q1_02213"/>
<evidence type="ECO:0000259" key="3">
    <source>
        <dbReference type="PROSITE" id="PS50127"/>
    </source>
</evidence>
<dbReference type="PROSITE" id="PS50127">
    <property type="entry name" value="UBC_2"/>
    <property type="match status" value="1"/>
</dbReference>
<dbReference type="Proteomes" id="UP000002748">
    <property type="component" value="Unassembled WGS sequence"/>
</dbReference>
<gene>
    <name evidence="4" type="ORF">A1Q1_02213</name>
</gene>
<organism evidence="4 5">
    <name type="scientific">Trichosporon asahii var. asahii (strain ATCC 90039 / CBS 2479 / JCM 2466 / KCTC 7840 / NBRC 103889/ NCYC 2677 / UAMH 7654)</name>
    <name type="common">Yeast</name>
    <dbReference type="NCBI Taxonomy" id="1186058"/>
    <lineage>
        <taxon>Eukaryota</taxon>
        <taxon>Fungi</taxon>
        <taxon>Dikarya</taxon>
        <taxon>Basidiomycota</taxon>
        <taxon>Agaricomycotina</taxon>
        <taxon>Tremellomycetes</taxon>
        <taxon>Trichosporonales</taxon>
        <taxon>Trichosporonaceae</taxon>
        <taxon>Trichosporon</taxon>
    </lineage>
</organism>
<dbReference type="Gene3D" id="3.10.110.10">
    <property type="entry name" value="Ubiquitin Conjugating Enzyme"/>
    <property type="match status" value="1"/>
</dbReference>
<name>J5QRX9_TRIAS</name>
<evidence type="ECO:0000313" key="4">
    <source>
        <dbReference type="EMBL" id="EJT48793.1"/>
    </source>
</evidence>
<dbReference type="HOGENOM" id="CLU_1679209_0_0_1"/>
<dbReference type="EMBL" id="ALBS01000191">
    <property type="protein sequence ID" value="EJT48793.1"/>
    <property type="molecule type" value="Genomic_DNA"/>
</dbReference>